<comment type="caution">
    <text evidence="2">The sequence shown here is derived from an EMBL/GenBank/DDBJ whole genome shotgun (WGS) entry which is preliminary data.</text>
</comment>
<keyword evidence="1" id="KW-0472">Membrane</keyword>
<evidence type="ECO:0000313" key="3">
    <source>
        <dbReference type="Proteomes" id="UP000289738"/>
    </source>
</evidence>
<organism evidence="2 3">
    <name type="scientific">Arachis hypogaea</name>
    <name type="common">Peanut</name>
    <dbReference type="NCBI Taxonomy" id="3818"/>
    <lineage>
        <taxon>Eukaryota</taxon>
        <taxon>Viridiplantae</taxon>
        <taxon>Streptophyta</taxon>
        <taxon>Embryophyta</taxon>
        <taxon>Tracheophyta</taxon>
        <taxon>Spermatophyta</taxon>
        <taxon>Magnoliopsida</taxon>
        <taxon>eudicotyledons</taxon>
        <taxon>Gunneridae</taxon>
        <taxon>Pentapetalae</taxon>
        <taxon>rosids</taxon>
        <taxon>fabids</taxon>
        <taxon>Fabales</taxon>
        <taxon>Fabaceae</taxon>
        <taxon>Papilionoideae</taxon>
        <taxon>50 kb inversion clade</taxon>
        <taxon>dalbergioids sensu lato</taxon>
        <taxon>Dalbergieae</taxon>
        <taxon>Pterocarpus clade</taxon>
        <taxon>Arachis</taxon>
    </lineage>
</organism>
<evidence type="ECO:0000313" key="2">
    <source>
        <dbReference type="EMBL" id="RYR77964.1"/>
    </source>
</evidence>
<dbReference type="Proteomes" id="UP000289738">
    <property type="component" value="Chromosome A01"/>
</dbReference>
<dbReference type="EMBL" id="SDMP01000001">
    <property type="protein sequence ID" value="RYR77964.1"/>
    <property type="molecule type" value="Genomic_DNA"/>
</dbReference>
<protein>
    <submittedName>
        <fullName evidence="2">Uncharacterized protein</fullName>
    </submittedName>
</protein>
<reference evidence="2 3" key="1">
    <citation type="submission" date="2019-01" db="EMBL/GenBank/DDBJ databases">
        <title>Sequencing of cultivated peanut Arachis hypogaea provides insights into genome evolution and oil improvement.</title>
        <authorList>
            <person name="Chen X."/>
        </authorList>
    </citation>
    <scope>NUCLEOTIDE SEQUENCE [LARGE SCALE GENOMIC DNA]</scope>
    <source>
        <strain evidence="3">cv. Fuhuasheng</strain>
        <tissue evidence="2">Leaves</tissue>
    </source>
</reference>
<gene>
    <name evidence="2" type="ORF">Ahy_A01g002674</name>
</gene>
<feature type="transmembrane region" description="Helical" evidence="1">
    <location>
        <begin position="35"/>
        <end position="59"/>
    </location>
</feature>
<feature type="transmembrane region" description="Helical" evidence="1">
    <location>
        <begin position="90"/>
        <end position="109"/>
    </location>
</feature>
<sequence>MLPYATLSEAEVAIGRNLTAAETLWFNYTGKMPDLMVYCHTIALLFCVYSLSPLPVVLIELKRLNPFDSHKIQPKVRLSFKEMFRCYKDVMFLFFCIVGPLQFISYPLFIKCRFNFSPTAARLSLSAAILCAYTPPCLHPIVRGFALCPHSIIGASSLSLSLVTGVQLVSHSSAAIRRSQAQPSWSGSRGRSLHPLSFTKRNFFLKFFVCRPLFVSSATLLLSPVVVSVSAVILLLCS</sequence>
<dbReference type="AlphaFoldDB" id="A0A445ER50"/>
<keyword evidence="1" id="KW-1133">Transmembrane helix</keyword>
<keyword evidence="3" id="KW-1185">Reference proteome</keyword>
<feature type="transmembrane region" description="Helical" evidence="1">
    <location>
        <begin position="213"/>
        <end position="237"/>
    </location>
</feature>
<proteinExistence type="predicted"/>
<accession>A0A445ER50</accession>
<evidence type="ECO:0000256" key="1">
    <source>
        <dbReference type="SAM" id="Phobius"/>
    </source>
</evidence>
<name>A0A445ER50_ARAHY</name>
<keyword evidence="1" id="KW-0812">Transmembrane</keyword>